<organism evidence="6 7">
    <name type="scientific">Rhizoctonia solani</name>
    <dbReference type="NCBI Taxonomy" id="456999"/>
    <lineage>
        <taxon>Eukaryota</taxon>
        <taxon>Fungi</taxon>
        <taxon>Dikarya</taxon>
        <taxon>Basidiomycota</taxon>
        <taxon>Agaricomycotina</taxon>
        <taxon>Agaricomycetes</taxon>
        <taxon>Cantharellales</taxon>
        <taxon>Ceratobasidiaceae</taxon>
        <taxon>Rhizoctonia</taxon>
    </lineage>
</organism>
<gene>
    <name evidence="6" type="ORF">RSOLAG22IIIB_10063</name>
</gene>
<evidence type="ECO:0000256" key="2">
    <source>
        <dbReference type="ARBA" id="ARBA00022771"/>
    </source>
</evidence>
<sequence length="469" mass="53496">MLKDILELTRFPSEFENFALPSLVAGSVILMPPVEPMLFSYEYGNNPLYIMERMSSAPAGKHLDSFWGGAADLIAFELCPRSLDSQKCLTHVLDPAPGRPPILEGPQLEILLNLIHKDQKNFLIALMTANSLQVSGVLFVLYQYFKREQLQLVRHPGDLRGQMTTFKRYFPLTLGFSVATVCLQDELIIDVEDSRNIIQSYNRCSNTSQTITSKDACQYMGYVVQTFTPGCEDLLPSAIDSSFRILWNTLSKIDGDTASKVTQGYGVFFWRIFDEKLKPSRSSSSSELWRYELVDVIIRNDILELILKVAFKLSESQAYNTEQITSDHIKNLFETMVIFWEKTVDYTPERYFKQQLIESGNIDSLVTSLADLTDRLYTRTPSTFNRIMELFSILLARAATAVAGVKWAKMQHYLQFGGTCNYPRCPYPTNASTRCSRCMNVTYCSLRCFTRDWPTHKLVCGEGSNRIRH</sequence>
<dbReference type="Gene3D" id="6.10.140.2220">
    <property type="match status" value="1"/>
</dbReference>
<evidence type="ECO:0000256" key="3">
    <source>
        <dbReference type="ARBA" id="ARBA00022833"/>
    </source>
</evidence>
<evidence type="ECO:0000259" key="5">
    <source>
        <dbReference type="PROSITE" id="PS50865"/>
    </source>
</evidence>
<keyword evidence="1" id="KW-0479">Metal-binding</keyword>
<evidence type="ECO:0000313" key="6">
    <source>
        <dbReference type="EMBL" id="CUA72090.1"/>
    </source>
</evidence>
<protein>
    <submittedName>
        <fullName evidence="6">Zinc finger MYND domain-containing protein 10 homolog [Drosophila melanogaster]</fullName>
    </submittedName>
</protein>
<dbReference type="EMBL" id="CYGV01001284">
    <property type="protein sequence ID" value="CUA72090.1"/>
    <property type="molecule type" value="Genomic_DNA"/>
</dbReference>
<keyword evidence="2 4" id="KW-0863">Zinc-finger</keyword>
<dbReference type="SUPFAM" id="SSF144232">
    <property type="entry name" value="HIT/MYND zinc finger-like"/>
    <property type="match status" value="1"/>
</dbReference>
<dbReference type="GO" id="GO:0008270">
    <property type="term" value="F:zinc ion binding"/>
    <property type="evidence" value="ECO:0007669"/>
    <property type="project" value="UniProtKB-KW"/>
</dbReference>
<evidence type="ECO:0000256" key="1">
    <source>
        <dbReference type="ARBA" id="ARBA00022723"/>
    </source>
</evidence>
<dbReference type="Proteomes" id="UP000044841">
    <property type="component" value="Unassembled WGS sequence"/>
</dbReference>
<proteinExistence type="predicted"/>
<evidence type="ECO:0000313" key="7">
    <source>
        <dbReference type="Proteomes" id="UP000044841"/>
    </source>
</evidence>
<accession>A0A0K6G0P0</accession>
<reference evidence="6 7" key="1">
    <citation type="submission" date="2015-07" db="EMBL/GenBank/DDBJ databases">
        <authorList>
            <person name="Noorani M."/>
        </authorList>
    </citation>
    <scope>NUCLEOTIDE SEQUENCE [LARGE SCALE GENOMIC DNA]</scope>
    <source>
        <strain evidence="6">BBA 69670</strain>
    </source>
</reference>
<keyword evidence="7" id="KW-1185">Reference proteome</keyword>
<dbReference type="Pfam" id="PF01753">
    <property type="entry name" value="zf-MYND"/>
    <property type="match status" value="1"/>
</dbReference>
<name>A0A0K6G0P0_9AGAM</name>
<dbReference type="AlphaFoldDB" id="A0A0K6G0P0"/>
<evidence type="ECO:0000256" key="4">
    <source>
        <dbReference type="PROSITE-ProRule" id="PRU00134"/>
    </source>
</evidence>
<dbReference type="PROSITE" id="PS50865">
    <property type="entry name" value="ZF_MYND_2"/>
    <property type="match status" value="1"/>
</dbReference>
<feature type="domain" description="MYND-type" evidence="5">
    <location>
        <begin position="422"/>
        <end position="460"/>
    </location>
</feature>
<dbReference type="InterPro" id="IPR002893">
    <property type="entry name" value="Znf_MYND"/>
</dbReference>
<keyword evidence="3" id="KW-0862">Zinc</keyword>